<evidence type="ECO:0000256" key="6">
    <source>
        <dbReference type="ARBA" id="ARBA00023136"/>
    </source>
</evidence>
<evidence type="ECO:0000256" key="1">
    <source>
        <dbReference type="ARBA" id="ARBA00004141"/>
    </source>
</evidence>
<dbReference type="EMBL" id="NNAY01001428">
    <property type="protein sequence ID" value="OXU24003.1"/>
    <property type="molecule type" value="Genomic_DNA"/>
</dbReference>
<evidence type="ECO:0000256" key="3">
    <source>
        <dbReference type="ARBA" id="ARBA00022692"/>
    </source>
</evidence>
<dbReference type="OrthoDB" id="7543230at2759"/>
<gene>
    <name evidence="11" type="ORF">TSAR_006269</name>
</gene>
<accession>A0A232F0B9</accession>
<dbReference type="Pfam" id="PF05154">
    <property type="entry name" value="TM2"/>
    <property type="match status" value="1"/>
</dbReference>
<comment type="similarity">
    <text evidence="2">Belongs to the TM2 family.</text>
</comment>
<feature type="domain" description="TM2" evidence="10">
    <location>
        <begin position="352"/>
        <end position="398"/>
    </location>
</feature>
<evidence type="ECO:0000256" key="5">
    <source>
        <dbReference type="ARBA" id="ARBA00022989"/>
    </source>
</evidence>
<evidence type="ECO:0000256" key="7">
    <source>
        <dbReference type="ARBA" id="ARBA00023180"/>
    </source>
</evidence>
<evidence type="ECO:0000256" key="2">
    <source>
        <dbReference type="ARBA" id="ARBA00008284"/>
    </source>
</evidence>
<dbReference type="InterPro" id="IPR007829">
    <property type="entry name" value="TM2"/>
</dbReference>
<feature type="region of interest" description="Disordered" evidence="8">
    <location>
        <begin position="83"/>
        <end position="106"/>
    </location>
</feature>
<evidence type="ECO:0000313" key="11">
    <source>
        <dbReference type="EMBL" id="OXU24003.1"/>
    </source>
</evidence>
<organism evidence="11 12">
    <name type="scientific">Trichomalopsis sarcophagae</name>
    <dbReference type="NCBI Taxonomy" id="543379"/>
    <lineage>
        <taxon>Eukaryota</taxon>
        <taxon>Metazoa</taxon>
        <taxon>Ecdysozoa</taxon>
        <taxon>Arthropoda</taxon>
        <taxon>Hexapoda</taxon>
        <taxon>Insecta</taxon>
        <taxon>Pterygota</taxon>
        <taxon>Neoptera</taxon>
        <taxon>Endopterygota</taxon>
        <taxon>Hymenoptera</taxon>
        <taxon>Apocrita</taxon>
        <taxon>Proctotrupomorpha</taxon>
        <taxon>Chalcidoidea</taxon>
        <taxon>Pteromalidae</taxon>
        <taxon>Pteromalinae</taxon>
        <taxon>Trichomalopsis</taxon>
    </lineage>
</organism>
<evidence type="ECO:0000313" key="12">
    <source>
        <dbReference type="Proteomes" id="UP000215335"/>
    </source>
</evidence>
<dbReference type="PANTHER" id="PTHR21016:SF7">
    <property type="entry name" value="TM2 DOMAIN-CONTAINING PROTEIN 3"/>
    <property type="match status" value="1"/>
</dbReference>
<keyword evidence="4" id="KW-0732">Signal</keyword>
<proteinExistence type="inferred from homology"/>
<dbReference type="Proteomes" id="UP000215335">
    <property type="component" value="Unassembled WGS sequence"/>
</dbReference>
<reference evidence="11 12" key="1">
    <citation type="journal article" date="2017" name="Curr. Biol.">
        <title>The Evolution of Venom by Co-option of Single-Copy Genes.</title>
        <authorList>
            <person name="Martinson E.O."/>
            <person name="Mrinalini"/>
            <person name="Kelkar Y.D."/>
            <person name="Chang C.H."/>
            <person name="Werren J.H."/>
        </authorList>
    </citation>
    <scope>NUCLEOTIDE SEQUENCE [LARGE SCALE GENOMIC DNA]</scope>
    <source>
        <strain evidence="11 12">Alberta</strain>
        <tissue evidence="11">Whole body</tissue>
    </source>
</reference>
<dbReference type="GO" id="GO:0016020">
    <property type="term" value="C:membrane"/>
    <property type="evidence" value="ECO:0007669"/>
    <property type="project" value="UniProtKB-SubCell"/>
</dbReference>
<evidence type="ECO:0000256" key="4">
    <source>
        <dbReference type="ARBA" id="ARBA00022729"/>
    </source>
</evidence>
<comment type="subcellular location">
    <subcellularLocation>
        <location evidence="1">Membrane</location>
        <topology evidence="1">Multi-pass membrane protein</topology>
    </subcellularLocation>
</comment>
<evidence type="ECO:0000256" key="8">
    <source>
        <dbReference type="SAM" id="MobiDB-lite"/>
    </source>
</evidence>
<comment type="caution">
    <text evidence="11">The sequence shown here is derived from an EMBL/GenBank/DDBJ whole genome shotgun (WGS) entry which is preliminary data.</text>
</comment>
<name>A0A232F0B9_9HYME</name>
<keyword evidence="6 9" id="KW-0472">Membrane</keyword>
<feature type="transmembrane region" description="Helical" evidence="9">
    <location>
        <begin position="114"/>
        <end position="134"/>
    </location>
</feature>
<keyword evidence="12" id="KW-1185">Reference proteome</keyword>
<feature type="transmembrane region" description="Helical" evidence="9">
    <location>
        <begin position="384"/>
        <end position="406"/>
    </location>
</feature>
<sequence>MQSALIKMPESGAVYQPTTVGYAYDTRDGSRLGIRSSFSRIMSRHKFSTRNWLEWVLFSVAVAAFIAGLTTMLVNLVSADDQASTPKKIDGTTPAKDSNTEIKEHSEDGARASIAVGAAMMLLGLLMGFIWAWLRFFRRGKSPRETVCNMEEERNSKLSNSSEASPICTTLSSDVRKYKLKLHVTTDQREFIFKFISDNPEIITHSSTKENERALWKELVTKLNYLKPERSIDNWKNFWQRWQASVGSKPESILTPLDCKLKVFIAKIMNNSETIEREDSRARYTIKEIEDTIRDIEKERSKQQLQIDENDYKIEIYKINIKRTNCTVKSNVLCLGRRKFLKNLPCNWTGGYRWSTALILSITLGGFGADRFYLGHWQEGIGKLFSFGGLGVWTLIDVMLISMRYLGPADGSLYI</sequence>
<keyword evidence="3 9" id="KW-0812">Transmembrane</keyword>
<feature type="transmembrane region" description="Helical" evidence="9">
    <location>
        <begin position="52"/>
        <end position="77"/>
    </location>
</feature>
<evidence type="ECO:0000259" key="10">
    <source>
        <dbReference type="Pfam" id="PF05154"/>
    </source>
</evidence>
<keyword evidence="7" id="KW-0325">Glycoprotein</keyword>
<dbReference type="STRING" id="543379.A0A232F0B9"/>
<keyword evidence="5 9" id="KW-1133">Transmembrane helix</keyword>
<dbReference type="PANTHER" id="PTHR21016">
    <property type="entry name" value="BETA-AMYLOID BINDING PROTEIN-RELATED"/>
    <property type="match status" value="1"/>
</dbReference>
<evidence type="ECO:0000256" key="9">
    <source>
        <dbReference type="SAM" id="Phobius"/>
    </source>
</evidence>
<protein>
    <recommendedName>
        <fullName evidence="10">TM2 domain-containing protein</fullName>
    </recommendedName>
</protein>
<dbReference type="AlphaFoldDB" id="A0A232F0B9"/>
<dbReference type="InterPro" id="IPR050932">
    <property type="entry name" value="TM2D1-3-like"/>
</dbReference>